<accession>A0A2N0TXX5</accession>
<gene>
    <name evidence="1" type="ORF">APR41_03045</name>
</gene>
<name>A0A2N0TXX5_9FLAO</name>
<evidence type="ECO:0008006" key="3">
    <source>
        <dbReference type="Google" id="ProtNLM"/>
    </source>
</evidence>
<reference evidence="1 2" key="1">
    <citation type="submission" date="2015-10" db="EMBL/GenBank/DDBJ databases">
        <title>Draft genome sequence of Salegentibacter salinarum KCTC 12975.</title>
        <authorList>
            <person name="Lin W."/>
            <person name="Zheng Q."/>
        </authorList>
    </citation>
    <scope>NUCLEOTIDE SEQUENCE [LARGE SCALE GENOMIC DNA]</scope>
    <source>
        <strain evidence="1 2">KCTC 12975</strain>
    </source>
</reference>
<comment type="caution">
    <text evidence="1">The sequence shown here is derived from an EMBL/GenBank/DDBJ whole genome shotgun (WGS) entry which is preliminary data.</text>
</comment>
<dbReference type="AlphaFoldDB" id="A0A2N0TXX5"/>
<sequence length="136" mass="15334">MYKITLKCILVLSIFFISIKSFAQLGVSFHQSNLPFVGISYEINNKFLPELRIGADNYIEDTSLEFAVNYIFKRNEIVNIYAGVGGRIGSLEGIVVPVGLNIYPFEKKNFGFQIELAPILRESSVLRGSGGIRYRF</sequence>
<dbReference type="RefSeq" id="WP_079711776.1">
    <property type="nucleotide sequence ID" value="NZ_FUZC01000002.1"/>
</dbReference>
<organism evidence="1 2">
    <name type="scientific">Salegentibacter salinarum</name>
    <dbReference type="NCBI Taxonomy" id="447422"/>
    <lineage>
        <taxon>Bacteria</taxon>
        <taxon>Pseudomonadati</taxon>
        <taxon>Bacteroidota</taxon>
        <taxon>Flavobacteriia</taxon>
        <taxon>Flavobacteriales</taxon>
        <taxon>Flavobacteriaceae</taxon>
        <taxon>Salegentibacter</taxon>
    </lineage>
</organism>
<dbReference type="Proteomes" id="UP000232673">
    <property type="component" value="Unassembled WGS sequence"/>
</dbReference>
<dbReference type="EMBL" id="LKTS01000012">
    <property type="protein sequence ID" value="PKD19597.1"/>
    <property type="molecule type" value="Genomic_DNA"/>
</dbReference>
<proteinExistence type="predicted"/>
<evidence type="ECO:0000313" key="1">
    <source>
        <dbReference type="EMBL" id="PKD19597.1"/>
    </source>
</evidence>
<keyword evidence="2" id="KW-1185">Reference proteome</keyword>
<dbReference type="OrthoDB" id="1453926at2"/>
<dbReference type="STRING" id="447422.SAMN05660903_00622"/>
<protein>
    <recommendedName>
        <fullName evidence="3">Outer membrane insertion C-signal</fullName>
    </recommendedName>
</protein>
<evidence type="ECO:0000313" key="2">
    <source>
        <dbReference type="Proteomes" id="UP000232673"/>
    </source>
</evidence>